<sequence length="88" mass="8915">MERAPPGFEVPNPAAHGLVGGAAPSSAAQQQCQVGGATDAVQFENGQGFGSTPGSMGHAAQVTRLRFGSSRTDLLPKIRGGSTNHSQI</sequence>
<organism evidence="2 3">
    <name type="scientific">Eleusine coracana subsp. coracana</name>
    <dbReference type="NCBI Taxonomy" id="191504"/>
    <lineage>
        <taxon>Eukaryota</taxon>
        <taxon>Viridiplantae</taxon>
        <taxon>Streptophyta</taxon>
        <taxon>Embryophyta</taxon>
        <taxon>Tracheophyta</taxon>
        <taxon>Spermatophyta</taxon>
        <taxon>Magnoliopsida</taxon>
        <taxon>Liliopsida</taxon>
        <taxon>Poales</taxon>
        <taxon>Poaceae</taxon>
        <taxon>PACMAD clade</taxon>
        <taxon>Chloridoideae</taxon>
        <taxon>Cynodonteae</taxon>
        <taxon>Eleusininae</taxon>
        <taxon>Eleusine</taxon>
    </lineage>
</organism>
<evidence type="ECO:0000313" key="2">
    <source>
        <dbReference type="EMBL" id="GJM98301.1"/>
    </source>
</evidence>
<evidence type="ECO:0000256" key="1">
    <source>
        <dbReference type="SAM" id="MobiDB-lite"/>
    </source>
</evidence>
<comment type="caution">
    <text evidence="2">The sequence shown here is derived from an EMBL/GenBank/DDBJ whole genome shotgun (WGS) entry which is preliminary data.</text>
</comment>
<proteinExistence type="predicted"/>
<keyword evidence="3" id="KW-1185">Reference proteome</keyword>
<reference evidence="2" key="2">
    <citation type="submission" date="2021-12" db="EMBL/GenBank/DDBJ databases">
        <title>Resequencing data analysis of finger millet.</title>
        <authorList>
            <person name="Hatakeyama M."/>
            <person name="Aluri S."/>
            <person name="Balachadran M.T."/>
            <person name="Sivarajan S.R."/>
            <person name="Poveda L."/>
            <person name="Shimizu-Inatsugi R."/>
            <person name="Schlapbach R."/>
            <person name="Sreeman S.M."/>
            <person name="Shimizu K.K."/>
        </authorList>
    </citation>
    <scope>NUCLEOTIDE SEQUENCE</scope>
</reference>
<dbReference type="Proteomes" id="UP001054889">
    <property type="component" value="Unassembled WGS sequence"/>
</dbReference>
<name>A0AAV5CK12_ELECO</name>
<gene>
    <name evidence="2" type="primary">ga15296</name>
    <name evidence="2" type="ORF">PR202_ga15296</name>
</gene>
<feature type="region of interest" description="Disordered" evidence="1">
    <location>
        <begin position="1"/>
        <end position="27"/>
    </location>
</feature>
<dbReference type="EMBL" id="BQKI01000007">
    <property type="protein sequence ID" value="GJM98301.1"/>
    <property type="molecule type" value="Genomic_DNA"/>
</dbReference>
<reference evidence="2" key="1">
    <citation type="journal article" date="2018" name="DNA Res.">
        <title>Multiple hybrid de novo genome assembly of finger millet, an orphan allotetraploid crop.</title>
        <authorList>
            <person name="Hatakeyama M."/>
            <person name="Aluri S."/>
            <person name="Balachadran M.T."/>
            <person name="Sivarajan S.R."/>
            <person name="Patrignani A."/>
            <person name="Gruter S."/>
            <person name="Poveda L."/>
            <person name="Shimizu-Inatsugi R."/>
            <person name="Baeten J."/>
            <person name="Francoijs K.J."/>
            <person name="Nataraja K.N."/>
            <person name="Reddy Y.A.N."/>
            <person name="Phadnis S."/>
            <person name="Ravikumar R.L."/>
            <person name="Schlapbach R."/>
            <person name="Sreeman S.M."/>
            <person name="Shimizu K.K."/>
        </authorList>
    </citation>
    <scope>NUCLEOTIDE SEQUENCE</scope>
</reference>
<dbReference type="AlphaFoldDB" id="A0AAV5CK12"/>
<accession>A0AAV5CK12</accession>
<evidence type="ECO:0000313" key="3">
    <source>
        <dbReference type="Proteomes" id="UP001054889"/>
    </source>
</evidence>
<protein>
    <submittedName>
        <fullName evidence="2">Uncharacterized protein</fullName>
    </submittedName>
</protein>